<feature type="coiled-coil region" evidence="4">
    <location>
        <begin position="178"/>
        <end position="205"/>
    </location>
</feature>
<comment type="similarity">
    <text evidence="1">Belongs to the bacterial solute-binding protein 9 family.</text>
</comment>
<evidence type="ECO:0000256" key="3">
    <source>
        <dbReference type="ARBA" id="ARBA00022729"/>
    </source>
</evidence>
<dbReference type="RefSeq" id="WP_246441640.1">
    <property type="nucleotide sequence ID" value="NZ_AP023321.1"/>
</dbReference>
<dbReference type="SUPFAM" id="SSF53807">
    <property type="entry name" value="Helical backbone' metal receptor"/>
    <property type="match status" value="1"/>
</dbReference>
<feature type="chain" id="PRO_5038532877" evidence="5">
    <location>
        <begin position="22"/>
        <end position="315"/>
    </location>
</feature>
<proteinExistence type="inferred from homology"/>
<sequence length="315" mass="34905">MRIKRCIAVMTAAFWILTALSGCSAKPQREDTASVQVVASFYPVYVAAANLVDGVDGVQLTNLTKPTTGCLHDYQLSPQELMSLETADCLLINGAGMESFLDKVMDNYPELNIVTASDGIDMMEGEGHDHDHDHAEGEVHGPLEEETVNPHVWVSISRYMQYVENIRDGLIAADPAHTQQYQDNASAYLEKIQRLKDEMHEALDHVSHRDIITFHEAFDYFAQEFDLHVVGVIQREPGTDPTARELVDIIETVKSTDCKALFAEPQYSSGVADTIARETGAQIYMLDPAVSGDTDKDAYLRAMDQNLQVLLEALA</sequence>
<dbReference type="Gene3D" id="3.40.50.1980">
    <property type="entry name" value="Nitrogenase molybdenum iron protein domain"/>
    <property type="match status" value="2"/>
</dbReference>
<dbReference type="Proteomes" id="UP000593890">
    <property type="component" value="Chromosome"/>
</dbReference>
<evidence type="ECO:0000256" key="1">
    <source>
        <dbReference type="ARBA" id="ARBA00011028"/>
    </source>
</evidence>
<dbReference type="PANTHER" id="PTHR42953">
    <property type="entry name" value="HIGH-AFFINITY ZINC UPTAKE SYSTEM PROTEIN ZNUA-RELATED"/>
    <property type="match status" value="1"/>
</dbReference>
<protein>
    <submittedName>
        <fullName evidence="6">ABC transporter substrate-binding protein</fullName>
    </submittedName>
</protein>
<dbReference type="InterPro" id="IPR006127">
    <property type="entry name" value="ZnuA-like"/>
</dbReference>
<dbReference type="GO" id="GO:0046872">
    <property type="term" value="F:metal ion binding"/>
    <property type="evidence" value="ECO:0007669"/>
    <property type="project" value="InterPro"/>
</dbReference>
<evidence type="ECO:0000256" key="2">
    <source>
        <dbReference type="ARBA" id="ARBA00022448"/>
    </source>
</evidence>
<name>A0A7I8CZ60_9FIRM</name>
<keyword evidence="7" id="KW-1185">Reference proteome</keyword>
<keyword evidence="3 5" id="KW-0732">Signal</keyword>
<evidence type="ECO:0000256" key="4">
    <source>
        <dbReference type="SAM" id="Coils"/>
    </source>
</evidence>
<gene>
    <name evidence="6" type="ORF">C12CBH8_04070</name>
</gene>
<feature type="signal peptide" evidence="5">
    <location>
        <begin position="1"/>
        <end position="21"/>
    </location>
</feature>
<dbReference type="PROSITE" id="PS51257">
    <property type="entry name" value="PROKAR_LIPOPROTEIN"/>
    <property type="match status" value="1"/>
</dbReference>
<dbReference type="Pfam" id="PF01297">
    <property type="entry name" value="ZnuA"/>
    <property type="match status" value="1"/>
</dbReference>
<reference evidence="7" key="1">
    <citation type="submission" date="2020-07" db="EMBL/GenBank/DDBJ databases">
        <title>Complete genome sequencing of Clostridia bacterium strain 12CBH8.</title>
        <authorList>
            <person name="Sakamoto M."/>
            <person name="Murakami T."/>
            <person name="Mori H."/>
        </authorList>
    </citation>
    <scope>NUCLEOTIDE SEQUENCE [LARGE SCALE GENOMIC DNA]</scope>
    <source>
        <strain evidence="7">12CBH8</strain>
    </source>
</reference>
<evidence type="ECO:0000313" key="7">
    <source>
        <dbReference type="Proteomes" id="UP000593890"/>
    </source>
</evidence>
<dbReference type="AlphaFoldDB" id="A0A7I8CZ60"/>
<keyword evidence="4" id="KW-0175">Coiled coil</keyword>
<dbReference type="GO" id="GO:0030001">
    <property type="term" value="P:metal ion transport"/>
    <property type="evidence" value="ECO:0007669"/>
    <property type="project" value="InterPro"/>
</dbReference>
<dbReference type="KEGG" id="sman:C12CBH8_04070"/>
<dbReference type="EMBL" id="AP023321">
    <property type="protein sequence ID" value="BCI59768.1"/>
    <property type="molecule type" value="Genomic_DNA"/>
</dbReference>
<keyword evidence="2" id="KW-0813">Transport</keyword>
<dbReference type="InterPro" id="IPR050492">
    <property type="entry name" value="Bact_metal-bind_prot9"/>
</dbReference>
<evidence type="ECO:0000256" key="5">
    <source>
        <dbReference type="SAM" id="SignalP"/>
    </source>
</evidence>
<dbReference type="PANTHER" id="PTHR42953:SF3">
    <property type="entry name" value="HIGH-AFFINITY ZINC UPTAKE SYSTEM PROTEIN ZNUA"/>
    <property type="match status" value="1"/>
</dbReference>
<organism evidence="6 7">
    <name type="scientific">Solibaculum mannosilyticum</name>
    <dbReference type="NCBI Taxonomy" id="2780922"/>
    <lineage>
        <taxon>Bacteria</taxon>
        <taxon>Bacillati</taxon>
        <taxon>Bacillota</taxon>
        <taxon>Clostridia</taxon>
        <taxon>Eubacteriales</taxon>
        <taxon>Oscillospiraceae</taxon>
        <taxon>Solibaculum</taxon>
    </lineage>
</organism>
<evidence type="ECO:0000313" key="6">
    <source>
        <dbReference type="EMBL" id="BCI59768.1"/>
    </source>
</evidence>
<accession>A0A7I8CZ60</accession>